<proteinExistence type="predicted"/>
<accession>A0A1Q9D5U5</accession>
<dbReference type="Proteomes" id="UP000186817">
    <property type="component" value="Unassembled WGS sequence"/>
</dbReference>
<evidence type="ECO:0000313" key="2">
    <source>
        <dbReference type="Proteomes" id="UP000186817"/>
    </source>
</evidence>
<protein>
    <submittedName>
        <fullName evidence="1">Uncharacterized protein</fullName>
    </submittedName>
</protein>
<organism evidence="1 2">
    <name type="scientific">Symbiodinium microadriaticum</name>
    <name type="common">Dinoflagellate</name>
    <name type="synonym">Zooxanthella microadriatica</name>
    <dbReference type="NCBI Taxonomy" id="2951"/>
    <lineage>
        <taxon>Eukaryota</taxon>
        <taxon>Sar</taxon>
        <taxon>Alveolata</taxon>
        <taxon>Dinophyceae</taxon>
        <taxon>Suessiales</taxon>
        <taxon>Symbiodiniaceae</taxon>
        <taxon>Symbiodinium</taxon>
    </lineage>
</organism>
<evidence type="ECO:0000313" key="1">
    <source>
        <dbReference type="EMBL" id="OLP90504.1"/>
    </source>
</evidence>
<gene>
    <name evidence="1" type="ORF">AK812_SmicGene27911</name>
</gene>
<dbReference type="EMBL" id="LSRX01000707">
    <property type="protein sequence ID" value="OLP90504.1"/>
    <property type="molecule type" value="Genomic_DNA"/>
</dbReference>
<dbReference type="AlphaFoldDB" id="A0A1Q9D5U5"/>
<dbReference type="OrthoDB" id="408596at2759"/>
<reference evidence="1 2" key="1">
    <citation type="submission" date="2016-02" db="EMBL/GenBank/DDBJ databases">
        <title>Genome analysis of coral dinoflagellate symbionts highlights evolutionary adaptations to a symbiotic lifestyle.</title>
        <authorList>
            <person name="Aranda M."/>
            <person name="Li Y."/>
            <person name="Liew Y.J."/>
            <person name="Baumgarten S."/>
            <person name="Simakov O."/>
            <person name="Wilson M."/>
            <person name="Piel J."/>
            <person name="Ashoor H."/>
            <person name="Bougouffa S."/>
            <person name="Bajic V.B."/>
            <person name="Ryu T."/>
            <person name="Ravasi T."/>
            <person name="Bayer T."/>
            <person name="Micklem G."/>
            <person name="Kim H."/>
            <person name="Bhak J."/>
            <person name="Lajeunesse T.C."/>
            <person name="Voolstra C.R."/>
        </authorList>
    </citation>
    <scope>NUCLEOTIDE SEQUENCE [LARGE SCALE GENOMIC DNA]</scope>
    <source>
        <strain evidence="1 2">CCMP2467</strain>
    </source>
</reference>
<sequence length="244" mass="28045">MVATQVYRDIGYETRAGVDWLKKTHAERPFGYHAICDMKKFKEGERVLAGIIQGASAYLAFTTQNLKQVELHVMETAHGQYWAKDSDMLLQLAWPAVFIFIAERRRWPGGPWSKRCGEFFAHFCQWLRAKVPQDWCDEVGNRRRVRLLAVNSLQGFADVGLEAGKPIDKVKSTSRAWSEDLQEVETTRYQSALQRLGIATLSEVTSCEESFYKALRMELTFRLMSKLCFRSWQVSTTKVDCIDG</sequence>
<keyword evidence="2" id="KW-1185">Reference proteome</keyword>
<comment type="caution">
    <text evidence="1">The sequence shown here is derived from an EMBL/GenBank/DDBJ whole genome shotgun (WGS) entry which is preliminary data.</text>
</comment>
<name>A0A1Q9D5U5_SYMMI</name>